<keyword evidence="4" id="KW-1185">Reference proteome</keyword>
<dbReference type="PANTHER" id="PTHR33365">
    <property type="entry name" value="YALI0B05434P"/>
    <property type="match status" value="1"/>
</dbReference>
<reference evidence="3" key="1">
    <citation type="submission" date="2021-12" db="EMBL/GenBank/DDBJ databases">
        <title>Comparative genomics, transcriptomics and evolutionary studies reveal genomic signatures of adaptation to plant cell wall in hemibiotrophic fungi.</title>
        <authorList>
            <consortium name="DOE Joint Genome Institute"/>
            <person name="Baroncelli R."/>
            <person name="Diaz J.F."/>
            <person name="Benocci T."/>
            <person name="Peng M."/>
            <person name="Battaglia E."/>
            <person name="Haridas S."/>
            <person name="Andreopoulos W."/>
            <person name="Labutti K."/>
            <person name="Pangilinan J."/>
            <person name="Floch G.L."/>
            <person name="Makela M.R."/>
            <person name="Henrissat B."/>
            <person name="Grigoriev I.V."/>
            <person name="Crouch J.A."/>
            <person name="De Vries R.P."/>
            <person name="Sukno S.A."/>
            <person name="Thon M.R."/>
        </authorList>
    </citation>
    <scope>NUCLEOTIDE SEQUENCE</scope>
    <source>
        <strain evidence="3">CBS 112980</strain>
    </source>
</reference>
<evidence type="ECO:0000256" key="1">
    <source>
        <dbReference type="ARBA" id="ARBA00004685"/>
    </source>
</evidence>
<sequence length="144" mass="16366">FDGALSYDSAGDLTREHAPYERIWIGDPGPEMDRLWDHVEAASRVLLQWAEADLVRDRITLRNSYSVTGLDVFHQVHCIVCSVYEIESSTDTNNGNLAEHCLDYVRQAVLCNADITLVTHKWLESAQMFGPNFCTQHTSRSSRH</sequence>
<comment type="similarity">
    <text evidence="2">Belongs to the ustYa family.</text>
</comment>
<organism evidence="3 4">
    <name type="scientific">Glomerella acutata</name>
    <name type="common">Colletotrichum acutatum</name>
    <dbReference type="NCBI Taxonomy" id="27357"/>
    <lineage>
        <taxon>Eukaryota</taxon>
        <taxon>Fungi</taxon>
        <taxon>Dikarya</taxon>
        <taxon>Ascomycota</taxon>
        <taxon>Pezizomycotina</taxon>
        <taxon>Sordariomycetes</taxon>
        <taxon>Hypocreomycetidae</taxon>
        <taxon>Glomerellales</taxon>
        <taxon>Glomerellaceae</taxon>
        <taxon>Colletotrichum</taxon>
        <taxon>Colletotrichum acutatum species complex</taxon>
    </lineage>
</organism>
<accession>A0AAD8U8J8</accession>
<name>A0AAD8U8J8_GLOAC</name>
<dbReference type="AlphaFoldDB" id="A0AAD8U8J8"/>
<evidence type="ECO:0000256" key="2">
    <source>
        <dbReference type="ARBA" id="ARBA00035112"/>
    </source>
</evidence>
<dbReference type="GO" id="GO:0043386">
    <property type="term" value="P:mycotoxin biosynthetic process"/>
    <property type="evidence" value="ECO:0007669"/>
    <property type="project" value="InterPro"/>
</dbReference>
<dbReference type="PANTHER" id="PTHR33365:SF4">
    <property type="entry name" value="CYCLOCHLOROTINE BIOSYNTHESIS PROTEIN O"/>
    <property type="match status" value="1"/>
</dbReference>
<dbReference type="Pfam" id="PF11807">
    <property type="entry name" value="UstYa"/>
    <property type="match status" value="1"/>
</dbReference>
<evidence type="ECO:0000313" key="3">
    <source>
        <dbReference type="EMBL" id="KAK1708670.1"/>
    </source>
</evidence>
<feature type="non-terminal residue" evidence="3">
    <location>
        <position position="1"/>
    </location>
</feature>
<comment type="caution">
    <text evidence="3">The sequence shown here is derived from an EMBL/GenBank/DDBJ whole genome shotgun (WGS) entry which is preliminary data.</text>
</comment>
<dbReference type="EMBL" id="JAHMHS010000193">
    <property type="protein sequence ID" value="KAK1708670.1"/>
    <property type="molecule type" value="Genomic_DNA"/>
</dbReference>
<dbReference type="Proteomes" id="UP001244207">
    <property type="component" value="Unassembled WGS sequence"/>
</dbReference>
<dbReference type="RefSeq" id="XP_060358352.1">
    <property type="nucleotide sequence ID" value="XM_060506546.1"/>
</dbReference>
<dbReference type="GeneID" id="85390445"/>
<dbReference type="InterPro" id="IPR021765">
    <property type="entry name" value="UstYa-like"/>
</dbReference>
<evidence type="ECO:0000313" key="4">
    <source>
        <dbReference type="Proteomes" id="UP001244207"/>
    </source>
</evidence>
<proteinExistence type="inferred from homology"/>
<gene>
    <name evidence="3" type="ORF">BDZ83DRAFT_592540</name>
</gene>
<protein>
    <submittedName>
        <fullName evidence="3">Uncharacterized protein</fullName>
    </submittedName>
</protein>
<comment type="pathway">
    <text evidence="1">Mycotoxin biosynthesis.</text>
</comment>